<reference evidence="12 13" key="1">
    <citation type="journal article" date="2018" name="G3 (Bethesda)">
        <title>A High-Quality Reference Genome for the Invasive Mosquitofish Gambusia affinis Using a Chicago Library.</title>
        <authorList>
            <person name="Hoffberg S.L."/>
            <person name="Troendle N.J."/>
            <person name="Glenn T.C."/>
            <person name="Mahmud O."/>
            <person name="Louha S."/>
            <person name="Chalopin D."/>
            <person name="Bennetzen J.L."/>
            <person name="Mauricio R."/>
        </authorList>
    </citation>
    <scope>NUCLEOTIDE SEQUENCE [LARGE SCALE GENOMIC DNA]</scope>
    <source>
        <strain evidence="12">NE01/NJP1002.9</strain>
        <tissue evidence="12">Muscle</tissue>
    </source>
</reference>
<keyword evidence="7" id="KW-1015">Disulfide bond</keyword>
<evidence type="ECO:0000313" key="13">
    <source>
        <dbReference type="Proteomes" id="UP000250572"/>
    </source>
</evidence>
<evidence type="ECO:0000256" key="3">
    <source>
        <dbReference type="ARBA" id="ARBA00022692"/>
    </source>
</evidence>
<evidence type="ECO:0000256" key="1">
    <source>
        <dbReference type="ARBA" id="ARBA00004251"/>
    </source>
</evidence>
<dbReference type="EMBL" id="NHOQ01002169">
    <property type="protein sequence ID" value="PWA19174.1"/>
    <property type="molecule type" value="Genomic_DNA"/>
</dbReference>
<dbReference type="InterPro" id="IPR051713">
    <property type="entry name" value="T-cell_Activation_Regulation"/>
</dbReference>
<evidence type="ECO:0000256" key="5">
    <source>
        <dbReference type="ARBA" id="ARBA00022989"/>
    </source>
</evidence>
<dbReference type="InterPro" id="IPR007110">
    <property type="entry name" value="Ig-like_dom"/>
</dbReference>
<evidence type="ECO:0000256" key="10">
    <source>
        <dbReference type="ARBA" id="ARBA00023319"/>
    </source>
</evidence>
<evidence type="ECO:0000256" key="4">
    <source>
        <dbReference type="ARBA" id="ARBA00022729"/>
    </source>
</evidence>
<dbReference type="GO" id="GO:0071222">
    <property type="term" value="P:cellular response to lipopolysaccharide"/>
    <property type="evidence" value="ECO:0007669"/>
    <property type="project" value="TreeGrafter"/>
</dbReference>
<feature type="non-terminal residue" evidence="12">
    <location>
        <position position="293"/>
    </location>
</feature>
<dbReference type="SMART" id="SM00409">
    <property type="entry name" value="IG"/>
    <property type="match status" value="2"/>
</dbReference>
<accession>A0A315VAS3</accession>
<organism evidence="12 13">
    <name type="scientific">Gambusia affinis</name>
    <name type="common">Western mosquitofish</name>
    <name type="synonym">Heterandria affinis</name>
    <dbReference type="NCBI Taxonomy" id="33528"/>
    <lineage>
        <taxon>Eukaryota</taxon>
        <taxon>Metazoa</taxon>
        <taxon>Chordata</taxon>
        <taxon>Craniata</taxon>
        <taxon>Vertebrata</taxon>
        <taxon>Euteleostomi</taxon>
        <taxon>Actinopterygii</taxon>
        <taxon>Neopterygii</taxon>
        <taxon>Teleostei</taxon>
        <taxon>Neoteleostei</taxon>
        <taxon>Acanthomorphata</taxon>
        <taxon>Ovalentaria</taxon>
        <taxon>Atherinomorphae</taxon>
        <taxon>Cyprinodontiformes</taxon>
        <taxon>Poeciliidae</taxon>
        <taxon>Poeciliinae</taxon>
        <taxon>Gambusia</taxon>
    </lineage>
</organism>
<dbReference type="GO" id="GO:0042102">
    <property type="term" value="P:positive regulation of T cell proliferation"/>
    <property type="evidence" value="ECO:0007669"/>
    <property type="project" value="TreeGrafter"/>
</dbReference>
<evidence type="ECO:0000259" key="11">
    <source>
        <dbReference type="PROSITE" id="PS50835"/>
    </source>
</evidence>
<evidence type="ECO:0000256" key="2">
    <source>
        <dbReference type="ARBA" id="ARBA00022475"/>
    </source>
</evidence>
<dbReference type="InterPro" id="IPR013783">
    <property type="entry name" value="Ig-like_fold"/>
</dbReference>
<keyword evidence="9" id="KW-0325">Glycoprotein</keyword>
<dbReference type="PANTHER" id="PTHR25466:SF14">
    <property type="entry name" value="BUTYROPHILIN SUBFAMILY 2 MEMBER A2-LIKE-RELATED"/>
    <property type="match status" value="1"/>
</dbReference>
<dbReference type="InterPro" id="IPR003599">
    <property type="entry name" value="Ig_sub"/>
</dbReference>
<dbReference type="PANTHER" id="PTHR25466">
    <property type="entry name" value="T-LYMPHOCYTE ACTIVATION ANTIGEN"/>
    <property type="match status" value="1"/>
</dbReference>
<keyword evidence="3" id="KW-0812">Transmembrane</keyword>
<dbReference type="AlphaFoldDB" id="A0A315VAS3"/>
<proteinExistence type="predicted"/>
<dbReference type="GO" id="GO:0009897">
    <property type="term" value="C:external side of plasma membrane"/>
    <property type="evidence" value="ECO:0007669"/>
    <property type="project" value="TreeGrafter"/>
</dbReference>
<keyword evidence="2" id="KW-1003">Cell membrane</keyword>
<dbReference type="GO" id="GO:0006955">
    <property type="term" value="P:immune response"/>
    <property type="evidence" value="ECO:0007669"/>
    <property type="project" value="TreeGrafter"/>
</dbReference>
<dbReference type="GO" id="GO:0031295">
    <property type="term" value="P:T cell costimulation"/>
    <property type="evidence" value="ECO:0007669"/>
    <property type="project" value="TreeGrafter"/>
</dbReference>
<comment type="subcellular location">
    <subcellularLocation>
        <location evidence="1">Cell membrane</location>
        <topology evidence="1">Single-pass type I membrane protein</topology>
    </subcellularLocation>
</comment>
<protein>
    <recommendedName>
        <fullName evidence="11">Ig-like domain-containing protein</fullName>
    </recommendedName>
</protein>
<comment type="caution">
    <text evidence="12">The sequence shown here is derived from an EMBL/GenBank/DDBJ whole genome shotgun (WGS) entry which is preliminary data.</text>
</comment>
<keyword evidence="10" id="KW-0393">Immunoglobulin domain</keyword>
<keyword evidence="4" id="KW-0732">Signal</keyword>
<evidence type="ECO:0000256" key="9">
    <source>
        <dbReference type="ARBA" id="ARBA00023180"/>
    </source>
</evidence>
<dbReference type="Proteomes" id="UP000250572">
    <property type="component" value="Unassembled WGS sequence"/>
</dbReference>
<evidence type="ECO:0000256" key="6">
    <source>
        <dbReference type="ARBA" id="ARBA00023136"/>
    </source>
</evidence>
<dbReference type="PROSITE" id="PS50835">
    <property type="entry name" value="IG_LIKE"/>
    <property type="match status" value="1"/>
</dbReference>
<keyword evidence="13" id="KW-1185">Reference proteome</keyword>
<dbReference type="InterPro" id="IPR036179">
    <property type="entry name" value="Ig-like_dom_sf"/>
</dbReference>
<dbReference type="InterPro" id="IPR013106">
    <property type="entry name" value="Ig_V-set"/>
</dbReference>
<dbReference type="GO" id="GO:0007166">
    <property type="term" value="P:cell surface receptor signaling pathway"/>
    <property type="evidence" value="ECO:0007669"/>
    <property type="project" value="TreeGrafter"/>
</dbReference>
<feature type="domain" description="Ig-like" evidence="11">
    <location>
        <begin position="177"/>
        <end position="291"/>
    </location>
</feature>
<keyword evidence="6" id="KW-0472">Membrane</keyword>
<keyword evidence="5" id="KW-1133">Transmembrane helix</keyword>
<keyword evidence="8" id="KW-0675">Receptor</keyword>
<dbReference type="SUPFAM" id="SSF48726">
    <property type="entry name" value="Immunoglobulin"/>
    <property type="match status" value="2"/>
</dbReference>
<sequence>MVLVLLLTESLMEEVEVADREEFVLLPFRTTADLPAESKVVWSRADQHNSVHEYQNSQNQSDSQNQEYLNRTQMNPDALNTGDLTLTLNCPRLEDSGVLICTVYNNQDGRILKRKVLILHVKVHQVEKVSVQEGRRSVVLPFKAPSPLLNEASAVEWKLSDRENKTSSGSVHLLLWPSGFQSEVVKVTVGDPSVSLPFKIPAPLDEDVRVEWTRPDSKQTEVLTFKNGEIRSAKQVLGYRYHGNTEMDKDLLTSGDLSLVLKRPRPKDNGLYRCTVYSGEEVQHMKMVTLSVG</sequence>
<gene>
    <name evidence="12" type="ORF">CCH79_00019735</name>
</gene>
<evidence type="ECO:0000313" key="12">
    <source>
        <dbReference type="EMBL" id="PWA19174.1"/>
    </source>
</evidence>
<dbReference type="Pfam" id="PF07686">
    <property type="entry name" value="V-set"/>
    <property type="match status" value="1"/>
</dbReference>
<name>A0A315VAS3_GAMAF</name>
<evidence type="ECO:0000256" key="8">
    <source>
        <dbReference type="ARBA" id="ARBA00023170"/>
    </source>
</evidence>
<evidence type="ECO:0000256" key="7">
    <source>
        <dbReference type="ARBA" id="ARBA00023157"/>
    </source>
</evidence>
<dbReference type="GO" id="GO:0042130">
    <property type="term" value="P:negative regulation of T cell proliferation"/>
    <property type="evidence" value="ECO:0007669"/>
    <property type="project" value="TreeGrafter"/>
</dbReference>
<dbReference type="Gene3D" id="2.60.40.10">
    <property type="entry name" value="Immunoglobulins"/>
    <property type="match status" value="2"/>
</dbReference>